<gene>
    <name evidence="1" type="ORF">BECKUNK1418H_GA0071006_13221</name>
</gene>
<sequence length="164" mass="18902">MFLPWSPIHVPIGRSGPVWVWWSLGHGFYHRKGDRSLISENRSVSTPIPCFRCPHCNITCSRLPGRLSPWRWYPWDTQAMALFLVFRGNTLALARELVVASEDSIRRWRAWLAERTGTFEFHLRSVLPDLGRHSQGEDFWASALTTLGLREAMSTVCRQKVVVP</sequence>
<dbReference type="EMBL" id="CAADGD010000322">
    <property type="protein sequence ID" value="VFK73850.1"/>
    <property type="molecule type" value="Genomic_DNA"/>
</dbReference>
<organism evidence="1">
    <name type="scientific">Candidatus Kentrum sp. UNK</name>
    <dbReference type="NCBI Taxonomy" id="2126344"/>
    <lineage>
        <taxon>Bacteria</taxon>
        <taxon>Pseudomonadati</taxon>
        <taxon>Pseudomonadota</taxon>
        <taxon>Gammaproteobacteria</taxon>
        <taxon>Candidatus Kentrum</taxon>
    </lineage>
</organism>
<reference evidence="1" key="1">
    <citation type="submission" date="2019-02" db="EMBL/GenBank/DDBJ databases">
        <authorList>
            <person name="Gruber-Vodicka R. H."/>
            <person name="Seah K. B. B."/>
        </authorList>
    </citation>
    <scope>NUCLEOTIDE SEQUENCE</scope>
    <source>
        <strain evidence="1">BECK_BY19</strain>
    </source>
</reference>
<evidence type="ECO:0000313" key="1">
    <source>
        <dbReference type="EMBL" id="VFK73850.1"/>
    </source>
</evidence>
<protein>
    <submittedName>
        <fullName evidence="1">Uncharacterized protein</fullName>
    </submittedName>
</protein>
<dbReference type="AlphaFoldDB" id="A0A451B6C9"/>
<name>A0A451B6C9_9GAMM</name>
<proteinExistence type="predicted"/>
<accession>A0A451B6C9</accession>